<keyword evidence="2" id="KW-1185">Reference proteome</keyword>
<comment type="caution">
    <text evidence="1">The sequence shown here is derived from an EMBL/GenBank/DDBJ whole genome shotgun (WGS) entry which is preliminary data.</text>
</comment>
<protein>
    <submittedName>
        <fullName evidence="1">Uncharacterized protein</fullName>
    </submittedName>
</protein>
<dbReference type="Proteomes" id="UP000886501">
    <property type="component" value="Unassembled WGS sequence"/>
</dbReference>
<name>A0ACB6Z9U4_THEGA</name>
<evidence type="ECO:0000313" key="2">
    <source>
        <dbReference type="Proteomes" id="UP000886501"/>
    </source>
</evidence>
<reference evidence="1" key="1">
    <citation type="submission" date="2019-10" db="EMBL/GenBank/DDBJ databases">
        <authorList>
            <consortium name="DOE Joint Genome Institute"/>
            <person name="Kuo A."/>
            <person name="Miyauchi S."/>
            <person name="Kiss E."/>
            <person name="Drula E."/>
            <person name="Kohler A."/>
            <person name="Sanchez-Garcia M."/>
            <person name="Andreopoulos B."/>
            <person name="Barry K.W."/>
            <person name="Bonito G."/>
            <person name="Buee M."/>
            <person name="Carver A."/>
            <person name="Chen C."/>
            <person name="Cichocki N."/>
            <person name="Clum A."/>
            <person name="Culley D."/>
            <person name="Crous P.W."/>
            <person name="Fauchery L."/>
            <person name="Girlanda M."/>
            <person name="Hayes R."/>
            <person name="Keri Z."/>
            <person name="Labutti K."/>
            <person name="Lipzen A."/>
            <person name="Lombard V."/>
            <person name="Magnuson J."/>
            <person name="Maillard F."/>
            <person name="Morin E."/>
            <person name="Murat C."/>
            <person name="Nolan M."/>
            <person name="Ohm R."/>
            <person name="Pangilinan J."/>
            <person name="Pereira M."/>
            <person name="Perotto S."/>
            <person name="Peter M."/>
            <person name="Riley R."/>
            <person name="Sitrit Y."/>
            <person name="Stielow B."/>
            <person name="Szollosi G."/>
            <person name="Zifcakova L."/>
            <person name="Stursova M."/>
            <person name="Spatafora J.W."/>
            <person name="Tedersoo L."/>
            <person name="Vaario L.-M."/>
            <person name="Yamada A."/>
            <person name="Yan M."/>
            <person name="Wang P."/>
            <person name="Xu J."/>
            <person name="Bruns T."/>
            <person name="Baldrian P."/>
            <person name="Vilgalys R."/>
            <person name="Henrissat B."/>
            <person name="Grigoriev I.V."/>
            <person name="Hibbett D."/>
            <person name="Nagy L.G."/>
            <person name="Martin F.M."/>
        </authorList>
    </citation>
    <scope>NUCLEOTIDE SEQUENCE</scope>
    <source>
        <strain evidence="1">P2</strain>
    </source>
</reference>
<reference evidence="1" key="2">
    <citation type="journal article" date="2020" name="Nat. Commun.">
        <title>Large-scale genome sequencing of mycorrhizal fungi provides insights into the early evolution of symbiotic traits.</title>
        <authorList>
            <person name="Miyauchi S."/>
            <person name="Kiss E."/>
            <person name="Kuo A."/>
            <person name="Drula E."/>
            <person name="Kohler A."/>
            <person name="Sanchez-Garcia M."/>
            <person name="Morin E."/>
            <person name="Andreopoulos B."/>
            <person name="Barry K.W."/>
            <person name="Bonito G."/>
            <person name="Buee M."/>
            <person name="Carver A."/>
            <person name="Chen C."/>
            <person name="Cichocki N."/>
            <person name="Clum A."/>
            <person name="Culley D."/>
            <person name="Crous P.W."/>
            <person name="Fauchery L."/>
            <person name="Girlanda M."/>
            <person name="Hayes R.D."/>
            <person name="Keri Z."/>
            <person name="LaButti K."/>
            <person name="Lipzen A."/>
            <person name="Lombard V."/>
            <person name="Magnuson J."/>
            <person name="Maillard F."/>
            <person name="Murat C."/>
            <person name="Nolan M."/>
            <person name="Ohm R.A."/>
            <person name="Pangilinan J."/>
            <person name="Pereira M.F."/>
            <person name="Perotto S."/>
            <person name="Peter M."/>
            <person name="Pfister S."/>
            <person name="Riley R."/>
            <person name="Sitrit Y."/>
            <person name="Stielow J.B."/>
            <person name="Szollosi G."/>
            <person name="Zifcakova L."/>
            <person name="Stursova M."/>
            <person name="Spatafora J.W."/>
            <person name="Tedersoo L."/>
            <person name="Vaario L.M."/>
            <person name="Yamada A."/>
            <person name="Yan M."/>
            <person name="Wang P."/>
            <person name="Xu J."/>
            <person name="Bruns T."/>
            <person name="Baldrian P."/>
            <person name="Vilgalys R."/>
            <person name="Dunand C."/>
            <person name="Henrissat B."/>
            <person name="Grigoriev I.V."/>
            <person name="Hibbett D."/>
            <person name="Nagy L.G."/>
            <person name="Martin F.M."/>
        </authorList>
    </citation>
    <scope>NUCLEOTIDE SEQUENCE</scope>
    <source>
        <strain evidence="1">P2</strain>
    </source>
</reference>
<evidence type="ECO:0000313" key="1">
    <source>
        <dbReference type="EMBL" id="KAF9646363.1"/>
    </source>
</evidence>
<proteinExistence type="predicted"/>
<sequence>MSQPGSTGKAIPSLAKKPDQSKGSGQKLKFVPTLPPRRVKPETIPEPVAGSSSSQTAPTRGGAGRGRGRGSTPRPTIEMKASGPFAMGPSLASSGRHPAPRSNFTPIMPSGPSKGGTLGLGLTQTTAPTLGVKKEPKSEGDAKAGSDEEVYSEPDEGVEIVDINDVRKMDWMAPDTLIRESDCKRKKDKKKPLAEQVGLDQREDMDVDEPMADDVDLANAVNLSESEDEVEEEQIAGDFFTDPGQDFGPDVRQDKICFFQFPPNFPTFVSPPSMVAEPPAPVIGKGKGRTMDVPKKVTFATPDGLESGTTTPTMKPDGPTTEKNPDPPIDGTIGQLELYRSGAIKMRLANGILLDVSAATQPSFLQQAVHIDRQKKKLCVLGEVNRRFTVTPDIDALIMDLSVDNEQGPPGLDGDGLIIMDTS</sequence>
<organism evidence="1 2">
    <name type="scientific">Thelephora ganbajun</name>
    <name type="common">Ganba fungus</name>
    <dbReference type="NCBI Taxonomy" id="370292"/>
    <lineage>
        <taxon>Eukaryota</taxon>
        <taxon>Fungi</taxon>
        <taxon>Dikarya</taxon>
        <taxon>Basidiomycota</taxon>
        <taxon>Agaricomycotina</taxon>
        <taxon>Agaricomycetes</taxon>
        <taxon>Thelephorales</taxon>
        <taxon>Thelephoraceae</taxon>
        <taxon>Thelephora</taxon>
    </lineage>
</organism>
<accession>A0ACB6Z9U4</accession>
<dbReference type="EMBL" id="MU118060">
    <property type="protein sequence ID" value="KAF9646363.1"/>
    <property type="molecule type" value="Genomic_DNA"/>
</dbReference>
<gene>
    <name evidence="1" type="ORF">BDM02DRAFT_3171826</name>
</gene>